<keyword evidence="4" id="KW-1185">Reference proteome</keyword>
<dbReference type="EMBL" id="CP078073">
    <property type="protein sequence ID" value="QXL87494.1"/>
    <property type="molecule type" value="Genomic_DNA"/>
</dbReference>
<dbReference type="PROSITE" id="PS51257">
    <property type="entry name" value="PROKAR_LIPOPROTEIN"/>
    <property type="match status" value="1"/>
</dbReference>
<gene>
    <name evidence="3" type="ORF">KUL25_19105</name>
</gene>
<reference evidence="3 4" key="1">
    <citation type="submission" date="2021-07" db="EMBL/GenBank/DDBJ databases">
        <title>Karlodiniumbacter phycospheric gen. nov., sp. nov., a phycosphere bacterium isolated from karlodinium veneficum.</title>
        <authorList>
            <person name="Peng Y."/>
            <person name="Jiang L."/>
            <person name="Lee J."/>
        </authorList>
    </citation>
    <scope>NUCLEOTIDE SEQUENCE</scope>
    <source>
        <strain evidence="3 4">N5</strain>
    </source>
</reference>
<feature type="chain" id="PRO_5037746984" evidence="2">
    <location>
        <begin position="16"/>
        <end position="109"/>
    </location>
</feature>
<evidence type="ECO:0000313" key="4">
    <source>
        <dbReference type="Proteomes" id="UP000693972"/>
    </source>
</evidence>
<feature type="region of interest" description="Disordered" evidence="1">
    <location>
        <begin position="88"/>
        <end position="109"/>
    </location>
</feature>
<sequence length="109" mass="10862">MRLSALLALSPALFAGVAACGPAQPPSRATAERLCAEEARQADGISGNIGIAGGTGGPSTSGRVTITSDILNPRSEADALRDCVARRMAGQPNPRGGGLTFGITASGRT</sequence>
<dbReference type="AlphaFoldDB" id="A0A975TTQ1"/>
<proteinExistence type="predicted"/>
<evidence type="ECO:0000313" key="3">
    <source>
        <dbReference type="EMBL" id="QXL87494.1"/>
    </source>
</evidence>
<feature type="signal peptide" evidence="2">
    <location>
        <begin position="1"/>
        <end position="15"/>
    </location>
</feature>
<name>A0A975TTQ1_9RHOB</name>
<dbReference type="Proteomes" id="UP000693972">
    <property type="component" value="Unassembled WGS sequence"/>
</dbReference>
<keyword evidence="2" id="KW-0732">Signal</keyword>
<dbReference type="EMBL" id="JAIMBW010000001">
    <property type="protein sequence ID" value="MBY4894872.1"/>
    <property type="molecule type" value="Genomic_DNA"/>
</dbReference>
<protein>
    <submittedName>
        <fullName evidence="3">Uncharacterized protein</fullName>
    </submittedName>
</protein>
<organism evidence="3">
    <name type="scientific">Gymnodinialimonas phycosphaerae</name>
    <dbReference type="NCBI Taxonomy" id="2841589"/>
    <lineage>
        <taxon>Bacteria</taxon>
        <taxon>Pseudomonadati</taxon>
        <taxon>Pseudomonadota</taxon>
        <taxon>Alphaproteobacteria</taxon>
        <taxon>Rhodobacterales</taxon>
        <taxon>Paracoccaceae</taxon>
        <taxon>Gymnodinialimonas</taxon>
    </lineage>
</organism>
<dbReference type="RefSeq" id="WP_257894367.1">
    <property type="nucleotide sequence ID" value="NZ_JAIMBW010000001.1"/>
</dbReference>
<evidence type="ECO:0000256" key="2">
    <source>
        <dbReference type="SAM" id="SignalP"/>
    </source>
</evidence>
<accession>A0A975TTQ1</accession>
<evidence type="ECO:0000256" key="1">
    <source>
        <dbReference type="SAM" id="MobiDB-lite"/>
    </source>
</evidence>